<keyword evidence="2" id="KW-1185">Reference proteome</keyword>
<gene>
    <name evidence="1" type="ORF">CQA53_07005</name>
</gene>
<reference evidence="1 2" key="1">
    <citation type="submission" date="2018-04" db="EMBL/GenBank/DDBJ databases">
        <title>Novel Campyloabacter and Helicobacter Species and Strains.</title>
        <authorList>
            <person name="Mannion A.J."/>
            <person name="Shen Z."/>
            <person name="Fox J.G."/>
        </authorList>
    </citation>
    <scope>NUCLEOTIDE SEQUENCE [LARGE SCALE GENOMIC DNA]</scope>
    <source>
        <strain evidence="1 2">MIT 17-337</strain>
    </source>
</reference>
<evidence type="ECO:0000313" key="1">
    <source>
        <dbReference type="EMBL" id="RDU64983.1"/>
    </source>
</evidence>
<evidence type="ECO:0000313" key="2">
    <source>
        <dbReference type="Proteomes" id="UP000256379"/>
    </source>
</evidence>
<dbReference type="Proteomes" id="UP000256379">
    <property type="component" value="Unassembled WGS sequence"/>
</dbReference>
<name>A0A3D8IIN6_9HELI</name>
<dbReference type="InterPro" id="IPR029063">
    <property type="entry name" value="SAM-dependent_MTases_sf"/>
</dbReference>
<dbReference type="Pfam" id="PF02527">
    <property type="entry name" value="GidB"/>
    <property type="match status" value="1"/>
</dbReference>
<dbReference type="InterPro" id="IPR003682">
    <property type="entry name" value="rRNA_ssu_MeTfrase_G"/>
</dbReference>
<dbReference type="GO" id="GO:0005737">
    <property type="term" value="C:cytoplasm"/>
    <property type="evidence" value="ECO:0007669"/>
    <property type="project" value="InterPro"/>
</dbReference>
<dbReference type="SUPFAM" id="SSF53335">
    <property type="entry name" value="S-adenosyl-L-methionine-dependent methyltransferases"/>
    <property type="match status" value="1"/>
</dbReference>
<dbReference type="Gene3D" id="3.40.50.150">
    <property type="entry name" value="Vaccinia Virus protein VP39"/>
    <property type="match status" value="1"/>
</dbReference>
<dbReference type="EMBL" id="NXLQ01000015">
    <property type="protein sequence ID" value="RDU64983.1"/>
    <property type="molecule type" value="Genomic_DNA"/>
</dbReference>
<dbReference type="AlphaFoldDB" id="A0A3D8IIN6"/>
<proteinExistence type="predicted"/>
<dbReference type="OrthoDB" id="9808773at2"/>
<comment type="caution">
    <text evidence="1">The sequence shown here is derived from an EMBL/GenBank/DDBJ whole genome shotgun (WGS) entry which is preliminary data.</text>
</comment>
<organism evidence="1 2">
    <name type="scientific">Helicobacter didelphidarum</name>
    <dbReference type="NCBI Taxonomy" id="2040648"/>
    <lineage>
        <taxon>Bacteria</taxon>
        <taxon>Pseudomonadati</taxon>
        <taxon>Campylobacterota</taxon>
        <taxon>Epsilonproteobacteria</taxon>
        <taxon>Campylobacterales</taxon>
        <taxon>Helicobacteraceae</taxon>
        <taxon>Helicobacter</taxon>
    </lineage>
</organism>
<protein>
    <recommendedName>
        <fullName evidence="3">16S rRNA (Guanine(527)-N(7))-methyltransferase RsmG</fullName>
    </recommendedName>
</protein>
<dbReference type="GO" id="GO:0008649">
    <property type="term" value="F:rRNA methyltransferase activity"/>
    <property type="evidence" value="ECO:0007669"/>
    <property type="project" value="InterPro"/>
</dbReference>
<sequence>MQIMQFDTQAYIQQKGILKSLEMFVDLLLHWGKVHNLSGAKEKDSIWKQIKDSLLPISFLQDFRTCIDIGSGAGFPLLF</sequence>
<evidence type="ECO:0008006" key="3">
    <source>
        <dbReference type="Google" id="ProtNLM"/>
    </source>
</evidence>
<accession>A0A3D8IIN6</accession>